<dbReference type="CDD" id="cd07914">
    <property type="entry name" value="IGPD"/>
    <property type="match status" value="1"/>
</dbReference>
<sequence>MSDDLVIPSTLTVGSLSAALGLSASQRESLVTLVQGKHESEKKRKRSGAAKVPAGAAGGAKRVGHRVRRTGETSVEVSIALDRQTGVSMSTGPLAPGTVSVHTGLGFLDHMLTALAKHGQFSLGVQAVGDLHVDDHHTVEDVGITMGLAIKDALGVRAGIRRWGTGFAPLDEALARAVVDVSSRPGAFIDLQLTRPMIGNVSTEMLSHFMESLATSAELTVHVDVLRGTNDHHKAECAFKALALALREAFSISGDATDVPSTKGVL</sequence>
<dbReference type="PANTHER" id="PTHR23133:SF2">
    <property type="entry name" value="IMIDAZOLEGLYCEROL-PHOSPHATE DEHYDRATASE"/>
    <property type="match status" value="1"/>
</dbReference>
<evidence type="ECO:0000256" key="8">
    <source>
        <dbReference type="ARBA" id="ARBA00023239"/>
    </source>
</evidence>
<evidence type="ECO:0000256" key="6">
    <source>
        <dbReference type="ARBA" id="ARBA00022605"/>
    </source>
</evidence>
<evidence type="ECO:0000256" key="4">
    <source>
        <dbReference type="ARBA" id="ARBA00012075"/>
    </source>
</evidence>
<dbReference type="PANTHER" id="PTHR23133">
    <property type="entry name" value="IMIDAZOLEGLYCEROL-PHOSPHATE DEHYDRATASE HIS7"/>
    <property type="match status" value="1"/>
</dbReference>
<comment type="similarity">
    <text evidence="3 9">Belongs to the imidazoleglycerol-phosphate dehydratase family.</text>
</comment>
<gene>
    <name evidence="11" type="ORF">SSP0437_LOCUS8296</name>
</gene>
<dbReference type="InterPro" id="IPR020565">
    <property type="entry name" value="ImidazoleglycerP_deHydtase_CS"/>
</dbReference>
<proteinExistence type="inferred from homology"/>
<dbReference type="FunFam" id="3.30.230.40:FF:000003">
    <property type="entry name" value="Imidazoleglycerol-phosphate dehydratase HisB"/>
    <property type="match status" value="1"/>
</dbReference>
<dbReference type="InterPro" id="IPR038494">
    <property type="entry name" value="IGPD_sf"/>
</dbReference>
<reference evidence="11" key="1">
    <citation type="submission" date="2021-01" db="EMBL/GenBank/DDBJ databases">
        <authorList>
            <person name="Corre E."/>
            <person name="Pelletier E."/>
            <person name="Niang G."/>
            <person name="Scheremetjew M."/>
            <person name="Finn R."/>
            <person name="Kale V."/>
            <person name="Holt S."/>
            <person name="Cochrane G."/>
            <person name="Meng A."/>
            <person name="Brown T."/>
            <person name="Cohen L."/>
        </authorList>
    </citation>
    <scope>NUCLEOTIDE SEQUENCE</scope>
    <source>
        <strain evidence="11">ATCC 50979</strain>
    </source>
</reference>
<dbReference type="HAMAP" id="MF_00076">
    <property type="entry name" value="HisB"/>
    <property type="match status" value="1"/>
</dbReference>
<evidence type="ECO:0000256" key="7">
    <source>
        <dbReference type="ARBA" id="ARBA00023102"/>
    </source>
</evidence>
<dbReference type="PROSITE" id="PS00955">
    <property type="entry name" value="IGP_DEHYDRATASE_2"/>
    <property type="match status" value="1"/>
</dbReference>
<dbReference type="EMBL" id="HBGL01010668">
    <property type="protein sequence ID" value="CAD9301064.1"/>
    <property type="molecule type" value="Transcribed_RNA"/>
</dbReference>
<comment type="catalytic activity">
    <reaction evidence="1 9">
        <text>D-erythro-1-(imidazol-4-yl)glycerol 3-phosphate = 3-(imidazol-4-yl)-2-oxopropyl phosphate + H2O</text>
        <dbReference type="Rhea" id="RHEA:11040"/>
        <dbReference type="ChEBI" id="CHEBI:15377"/>
        <dbReference type="ChEBI" id="CHEBI:57766"/>
        <dbReference type="ChEBI" id="CHEBI:58278"/>
        <dbReference type="EC" id="4.2.1.19"/>
    </reaction>
</comment>
<feature type="region of interest" description="Disordered" evidence="10">
    <location>
        <begin position="34"/>
        <end position="69"/>
    </location>
</feature>
<comment type="pathway">
    <text evidence="2 9">Amino-acid biosynthesis; L-histidine biosynthesis; L-histidine from 5-phospho-alpha-D-ribose 1-diphosphate: step 6/9.</text>
</comment>
<dbReference type="Gene3D" id="3.30.230.40">
    <property type="entry name" value="Imidazole glycerol phosphate dehydratase, domain 1"/>
    <property type="match status" value="2"/>
</dbReference>
<evidence type="ECO:0000256" key="5">
    <source>
        <dbReference type="ARBA" id="ARBA00016664"/>
    </source>
</evidence>
<evidence type="ECO:0000256" key="9">
    <source>
        <dbReference type="RuleBase" id="RU000598"/>
    </source>
</evidence>
<evidence type="ECO:0000256" key="2">
    <source>
        <dbReference type="ARBA" id="ARBA00005047"/>
    </source>
</evidence>
<dbReference type="GO" id="GO:0004424">
    <property type="term" value="F:imidazoleglycerol-phosphate dehydratase activity"/>
    <property type="evidence" value="ECO:0007669"/>
    <property type="project" value="UniProtKB-EC"/>
</dbReference>
<evidence type="ECO:0000256" key="1">
    <source>
        <dbReference type="ARBA" id="ARBA00001723"/>
    </source>
</evidence>
<dbReference type="FunFam" id="3.30.230.40:FF:000001">
    <property type="entry name" value="Imidazoleglycerol-phosphate dehydratase HisB"/>
    <property type="match status" value="1"/>
</dbReference>
<dbReference type="SUPFAM" id="SSF54211">
    <property type="entry name" value="Ribosomal protein S5 domain 2-like"/>
    <property type="match status" value="2"/>
</dbReference>
<keyword evidence="6" id="KW-0028">Amino-acid biosynthesis</keyword>
<dbReference type="AlphaFoldDB" id="A0A7S1YG64"/>
<keyword evidence="7 9" id="KW-0368">Histidine biosynthesis</keyword>
<keyword evidence="8 9" id="KW-0456">Lyase</keyword>
<dbReference type="InterPro" id="IPR020568">
    <property type="entry name" value="Ribosomal_Su5_D2-typ_SF"/>
</dbReference>
<evidence type="ECO:0000256" key="3">
    <source>
        <dbReference type="ARBA" id="ARBA00007481"/>
    </source>
</evidence>
<dbReference type="EC" id="4.2.1.19" evidence="4 9"/>
<dbReference type="Pfam" id="PF00475">
    <property type="entry name" value="IGPD"/>
    <property type="match status" value="1"/>
</dbReference>
<name>A0A7S1YG64_9EUKA</name>
<dbReference type="GO" id="GO:0000105">
    <property type="term" value="P:L-histidine biosynthetic process"/>
    <property type="evidence" value="ECO:0007669"/>
    <property type="project" value="UniProtKB-UniPathway"/>
</dbReference>
<organism evidence="11">
    <name type="scientific">Sexangularia sp. CB-2014</name>
    <dbReference type="NCBI Taxonomy" id="1486929"/>
    <lineage>
        <taxon>Eukaryota</taxon>
        <taxon>Amoebozoa</taxon>
        <taxon>Tubulinea</taxon>
        <taxon>Elardia</taxon>
        <taxon>Arcellinida</taxon>
        <taxon>Arcellinida incertae sedis</taxon>
        <taxon>Sexangularia</taxon>
    </lineage>
</organism>
<evidence type="ECO:0000313" key="11">
    <source>
        <dbReference type="EMBL" id="CAD9301064.1"/>
    </source>
</evidence>
<dbReference type="PROSITE" id="PS00954">
    <property type="entry name" value="IGP_DEHYDRATASE_1"/>
    <property type="match status" value="1"/>
</dbReference>
<accession>A0A7S1YG64</accession>
<protein>
    <recommendedName>
        <fullName evidence="5 9">Imidazoleglycerol-phosphate dehydratase</fullName>
        <ecNumber evidence="4 9">4.2.1.19</ecNumber>
    </recommendedName>
</protein>
<evidence type="ECO:0000256" key="10">
    <source>
        <dbReference type="SAM" id="MobiDB-lite"/>
    </source>
</evidence>
<dbReference type="UniPathway" id="UPA00031">
    <property type="reaction ID" value="UER00011"/>
</dbReference>
<dbReference type="InterPro" id="IPR000807">
    <property type="entry name" value="ImidazoleglycerolP_deHydtase"/>
</dbReference>